<feature type="region of interest" description="Disordered" evidence="4">
    <location>
        <begin position="236"/>
        <end position="255"/>
    </location>
</feature>
<feature type="compositionally biased region" description="Acidic residues" evidence="4">
    <location>
        <begin position="128"/>
        <end position="151"/>
    </location>
</feature>
<name>A0A498KDW2_MALDO</name>
<evidence type="ECO:0000313" key="6">
    <source>
        <dbReference type="Proteomes" id="UP000290289"/>
    </source>
</evidence>
<dbReference type="Proteomes" id="UP000290289">
    <property type="component" value="Chromosome 3"/>
</dbReference>
<feature type="compositionally biased region" description="Acidic residues" evidence="4">
    <location>
        <begin position="310"/>
        <end position="321"/>
    </location>
</feature>
<dbReference type="AlphaFoldDB" id="A0A498KDW2"/>
<dbReference type="GO" id="GO:0008270">
    <property type="term" value="F:zinc ion binding"/>
    <property type="evidence" value="ECO:0007669"/>
    <property type="project" value="UniProtKB-KW"/>
</dbReference>
<dbReference type="PANTHER" id="PTHR31717:SF60">
    <property type="entry name" value="B-BOX TYPE ZINC FINGER FAMILY PROTEIN"/>
    <property type="match status" value="1"/>
</dbReference>
<keyword evidence="3" id="KW-0862">Zinc</keyword>
<evidence type="ECO:0008006" key="7">
    <source>
        <dbReference type="Google" id="ProtNLM"/>
    </source>
</evidence>
<dbReference type="InterPro" id="IPR049808">
    <property type="entry name" value="CONSTANS-like_Bbox1"/>
</dbReference>
<dbReference type="PANTHER" id="PTHR31717">
    <property type="entry name" value="ZINC FINGER PROTEIN CONSTANS-LIKE 10"/>
    <property type="match status" value="1"/>
</dbReference>
<gene>
    <name evidence="5" type="ORF">DVH24_004305</name>
</gene>
<feature type="region of interest" description="Disordered" evidence="4">
    <location>
        <begin position="284"/>
        <end position="321"/>
    </location>
</feature>
<keyword evidence="2" id="KW-0863">Zinc-finger</keyword>
<evidence type="ECO:0000256" key="1">
    <source>
        <dbReference type="ARBA" id="ARBA00022723"/>
    </source>
</evidence>
<dbReference type="STRING" id="3750.A0A498KDW2"/>
<evidence type="ECO:0000313" key="5">
    <source>
        <dbReference type="EMBL" id="RXI03653.1"/>
    </source>
</evidence>
<keyword evidence="6" id="KW-1185">Reference proteome</keyword>
<feature type="compositionally biased region" description="Polar residues" evidence="4">
    <location>
        <begin position="291"/>
        <end position="301"/>
    </location>
</feature>
<evidence type="ECO:0000256" key="2">
    <source>
        <dbReference type="ARBA" id="ARBA00022771"/>
    </source>
</evidence>
<comment type="caution">
    <text evidence="5">The sequence shown here is derived from an EMBL/GenBank/DDBJ whole genome shotgun (WGS) entry which is preliminary data.</text>
</comment>
<dbReference type="EMBL" id="RDQH01000329">
    <property type="protein sequence ID" value="RXI03653.1"/>
    <property type="molecule type" value="Genomic_DNA"/>
</dbReference>
<proteinExistence type="predicted"/>
<feature type="compositionally biased region" description="Acidic residues" evidence="4">
    <location>
        <begin position="242"/>
        <end position="251"/>
    </location>
</feature>
<reference evidence="5 6" key="1">
    <citation type="submission" date="2018-10" db="EMBL/GenBank/DDBJ databases">
        <title>A high-quality apple genome assembly.</title>
        <authorList>
            <person name="Hu J."/>
        </authorList>
    </citation>
    <scope>NUCLEOTIDE SEQUENCE [LARGE SCALE GENOMIC DNA]</scope>
    <source>
        <strain evidence="6">cv. HFTH1</strain>
        <tissue evidence="5">Young leaf</tissue>
    </source>
</reference>
<dbReference type="CDD" id="cd19821">
    <property type="entry name" value="Bbox1_BBX-like"/>
    <property type="match status" value="1"/>
</dbReference>
<evidence type="ECO:0000256" key="3">
    <source>
        <dbReference type="ARBA" id="ARBA00022833"/>
    </source>
</evidence>
<keyword evidence="1" id="KW-0479">Metal-binding</keyword>
<evidence type="ECO:0000256" key="4">
    <source>
        <dbReference type="SAM" id="MobiDB-lite"/>
    </source>
</evidence>
<sequence>MAIQFKDGDGAFATLELLLTAAADVVEKKLTTSKELRVQENERRRKVRDCELCGVWARVHCEPDQARLCWDYDKKVHEANFLVVKHQRSLICRRCQSLTPWTGSGPKLTPTVSVCEIFIEHREKSEAENEGVDGEEEKDDGDDCDESDEDENQVVLDLQLQSRGTHTTPAFGDHIEVREVRPSLEPDGSNVQEPPDHHPRDDIVAIPAKNHILHHRSISYHNLHTVVSWLVDPPPAASCSSSEEEENEEEFSVSKRMRENADLGCDETEAFDWLRMLKRRRLGGENRLQSKRSTAMGSSKSRGLIMETEAINEDDDHDESR</sequence>
<organism evidence="5 6">
    <name type="scientific">Malus domestica</name>
    <name type="common">Apple</name>
    <name type="synonym">Pyrus malus</name>
    <dbReference type="NCBI Taxonomy" id="3750"/>
    <lineage>
        <taxon>Eukaryota</taxon>
        <taxon>Viridiplantae</taxon>
        <taxon>Streptophyta</taxon>
        <taxon>Embryophyta</taxon>
        <taxon>Tracheophyta</taxon>
        <taxon>Spermatophyta</taxon>
        <taxon>Magnoliopsida</taxon>
        <taxon>eudicotyledons</taxon>
        <taxon>Gunneridae</taxon>
        <taxon>Pentapetalae</taxon>
        <taxon>rosids</taxon>
        <taxon>fabids</taxon>
        <taxon>Rosales</taxon>
        <taxon>Rosaceae</taxon>
        <taxon>Amygdaloideae</taxon>
        <taxon>Maleae</taxon>
        <taxon>Malus</taxon>
    </lineage>
</organism>
<accession>A0A498KDW2</accession>
<protein>
    <recommendedName>
        <fullName evidence="7">B box-type domain-containing protein</fullName>
    </recommendedName>
</protein>
<feature type="region of interest" description="Disordered" evidence="4">
    <location>
        <begin position="125"/>
        <end position="151"/>
    </location>
</feature>